<organism evidence="2 3">
    <name type="scientific">Lederbergia graminis</name>
    <dbReference type="NCBI Taxonomy" id="735518"/>
    <lineage>
        <taxon>Bacteria</taxon>
        <taxon>Bacillati</taxon>
        <taxon>Bacillota</taxon>
        <taxon>Bacilli</taxon>
        <taxon>Bacillales</taxon>
        <taxon>Bacillaceae</taxon>
        <taxon>Lederbergia</taxon>
    </lineage>
</organism>
<dbReference type="RefSeq" id="WP_144923087.1">
    <property type="nucleotide sequence ID" value="NZ_JBHSMC010000044.1"/>
</dbReference>
<evidence type="ECO:0008006" key="4">
    <source>
        <dbReference type="Google" id="ProtNLM"/>
    </source>
</evidence>
<keyword evidence="3" id="KW-1185">Reference proteome</keyword>
<keyword evidence="1" id="KW-1133">Transmembrane helix</keyword>
<dbReference type="Proteomes" id="UP001596147">
    <property type="component" value="Unassembled WGS sequence"/>
</dbReference>
<proteinExistence type="predicted"/>
<evidence type="ECO:0000313" key="2">
    <source>
        <dbReference type="EMBL" id="MFC5466924.1"/>
    </source>
</evidence>
<evidence type="ECO:0000256" key="1">
    <source>
        <dbReference type="SAM" id="Phobius"/>
    </source>
</evidence>
<keyword evidence="1" id="KW-0472">Membrane</keyword>
<feature type="transmembrane region" description="Helical" evidence="1">
    <location>
        <begin position="28"/>
        <end position="46"/>
    </location>
</feature>
<reference evidence="3" key="1">
    <citation type="journal article" date="2019" name="Int. J. Syst. Evol. Microbiol.">
        <title>The Global Catalogue of Microorganisms (GCM) 10K type strain sequencing project: providing services to taxonomists for standard genome sequencing and annotation.</title>
        <authorList>
            <consortium name="The Broad Institute Genomics Platform"/>
            <consortium name="The Broad Institute Genome Sequencing Center for Infectious Disease"/>
            <person name="Wu L."/>
            <person name="Ma J."/>
        </authorList>
    </citation>
    <scope>NUCLEOTIDE SEQUENCE [LARGE SCALE GENOMIC DNA]</scope>
    <source>
        <strain evidence="3">CGMCC 1.12237</strain>
    </source>
</reference>
<accession>A0ABW0LMM6</accession>
<dbReference type="EMBL" id="JBHSMC010000044">
    <property type="protein sequence ID" value="MFC5466924.1"/>
    <property type="molecule type" value="Genomic_DNA"/>
</dbReference>
<name>A0ABW0LMM6_9BACI</name>
<protein>
    <recommendedName>
        <fullName evidence="4">Holin</fullName>
    </recommendedName>
</protein>
<sequence>MEVYDVMIIPLIIGLVELCKKVGVKTRWLPVIALGLGIIIGIVYIADFNLKQGILVGTMLGLSASGLYSGSKNMMEKKQIDNKEENCKK</sequence>
<feature type="transmembrane region" description="Helical" evidence="1">
    <location>
        <begin position="52"/>
        <end position="70"/>
    </location>
</feature>
<evidence type="ECO:0000313" key="3">
    <source>
        <dbReference type="Proteomes" id="UP001596147"/>
    </source>
</evidence>
<gene>
    <name evidence="2" type="ORF">ACFPM4_19545</name>
</gene>
<keyword evidence="1" id="KW-0812">Transmembrane</keyword>
<comment type="caution">
    <text evidence="2">The sequence shown here is derived from an EMBL/GenBank/DDBJ whole genome shotgun (WGS) entry which is preliminary data.</text>
</comment>